<accession>A0A173RKS9</accession>
<gene>
    <name evidence="4" type="ORF">ERS852574_00678</name>
</gene>
<feature type="domain" description="HTH tetR-type" evidence="3">
    <location>
        <begin position="6"/>
        <end position="66"/>
    </location>
</feature>
<dbReference type="AlphaFoldDB" id="A0A173RKS9"/>
<dbReference type="GO" id="GO:0000976">
    <property type="term" value="F:transcription cis-regulatory region binding"/>
    <property type="evidence" value="ECO:0007669"/>
    <property type="project" value="TreeGrafter"/>
</dbReference>
<keyword evidence="1 2" id="KW-0238">DNA-binding</keyword>
<dbReference type="InterPro" id="IPR001647">
    <property type="entry name" value="HTH_TetR"/>
</dbReference>
<dbReference type="InterPro" id="IPR050109">
    <property type="entry name" value="HTH-type_TetR-like_transc_reg"/>
</dbReference>
<dbReference type="PRINTS" id="PR00455">
    <property type="entry name" value="HTHTETR"/>
</dbReference>
<organism evidence="4 5">
    <name type="scientific">Coprococcus comes</name>
    <dbReference type="NCBI Taxonomy" id="410072"/>
    <lineage>
        <taxon>Bacteria</taxon>
        <taxon>Bacillati</taxon>
        <taxon>Bacillota</taxon>
        <taxon>Clostridia</taxon>
        <taxon>Lachnospirales</taxon>
        <taxon>Lachnospiraceae</taxon>
        <taxon>Coprococcus</taxon>
    </lineage>
</organism>
<feature type="DNA-binding region" description="H-T-H motif" evidence="2">
    <location>
        <begin position="29"/>
        <end position="48"/>
    </location>
</feature>
<proteinExistence type="predicted"/>
<dbReference type="GO" id="GO:0003700">
    <property type="term" value="F:DNA-binding transcription factor activity"/>
    <property type="evidence" value="ECO:0007669"/>
    <property type="project" value="TreeGrafter"/>
</dbReference>
<dbReference type="Gene3D" id="1.10.357.10">
    <property type="entry name" value="Tetracycline Repressor, domain 2"/>
    <property type="match status" value="1"/>
</dbReference>
<dbReference type="PANTHER" id="PTHR30055:SF226">
    <property type="entry name" value="HTH-TYPE TRANSCRIPTIONAL REGULATOR PKSA"/>
    <property type="match status" value="1"/>
</dbReference>
<evidence type="ECO:0000256" key="2">
    <source>
        <dbReference type="PROSITE-ProRule" id="PRU00335"/>
    </source>
</evidence>
<evidence type="ECO:0000313" key="4">
    <source>
        <dbReference type="EMBL" id="CUM77888.1"/>
    </source>
</evidence>
<evidence type="ECO:0000256" key="1">
    <source>
        <dbReference type="ARBA" id="ARBA00023125"/>
    </source>
</evidence>
<reference evidence="4 5" key="1">
    <citation type="submission" date="2015-09" db="EMBL/GenBank/DDBJ databases">
        <authorList>
            <consortium name="Pathogen Informatics"/>
        </authorList>
    </citation>
    <scope>NUCLEOTIDE SEQUENCE [LARGE SCALE GENOMIC DNA]</scope>
    <source>
        <strain evidence="4 5">2789STDY5834962</strain>
    </source>
</reference>
<dbReference type="Proteomes" id="UP000095727">
    <property type="component" value="Unassembled WGS sequence"/>
</dbReference>
<protein>
    <submittedName>
        <fullName evidence="4">Bacterial regulatory proteins, tetR family</fullName>
    </submittedName>
</protein>
<name>A0A173RKS9_9FIRM</name>
<dbReference type="RefSeq" id="WP_055155782.1">
    <property type="nucleotide sequence ID" value="NZ_CYXR01000003.1"/>
</dbReference>
<dbReference type="PANTHER" id="PTHR30055">
    <property type="entry name" value="HTH-TYPE TRANSCRIPTIONAL REGULATOR RUTR"/>
    <property type="match status" value="1"/>
</dbReference>
<dbReference type="Pfam" id="PF00440">
    <property type="entry name" value="TetR_N"/>
    <property type="match status" value="1"/>
</dbReference>
<dbReference type="InterPro" id="IPR009057">
    <property type="entry name" value="Homeodomain-like_sf"/>
</dbReference>
<evidence type="ECO:0000259" key="3">
    <source>
        <dbReference type="PROSITE" id="PS50977"/>
    </source>
</evidence>
<dbReference type="PROSITE" id="PS50977">
    <property type="entry name" value="HTH_TETR_2"/>
    <property type="match status" value="1"/>
</dbReference>
<dbReference type="SUPFAM" id="SSF46689">
    <property type="entry name" value="Homeodomain-like"/>
    <property type="match status" value="1"/>
</dbReference>
<dbReference type="EMBL" id="CYXR01000003">
    <property type="protein sequence ID" value="CUM77888.1"/>
    <property type="molecule type" value="Genomic_DNA"/>
</dbReference>
<evidence type="ECO:0000313" key="5">
    <source>
        <dbReference type="Proteomes" id="UP000095727"/>
    </source>
</evidence>
<sequence>MASRIEGFDEKILACAKEEFLEKGYTDASIRTIAQNAGVSTSTIYTRYSDKEGLFRFLVEPVAKGLKELLRQSFSDFSSLTGHEQNEKFMEYSDRGFEAVIAYIYEYFSEFKLLITGAPGNYYQEFLEGLVQLDTDCTKKFLIQVGSKALAEGRVTDGFLHVVSSAFYSGIFEVVIHDMPMEEAKNYINELRTFYGNGWKEYYRK</sequence>